<gene>
    <name evidence="1" type="ORF">UFOVP80_40</name>
</gene>
<dbReference type="EMBL" id="LR796205">
    <property type="protein sequence ID" value="CAB4126596.1"/>
    <property type="molecule type" value="Genomic_DNA"/>
</dbReference>
<proteinExistence type="predicted"/>
<name>A0A6J5L043_9CAUD</name>
<accession>A0A6J5L043</accession>
<organism evidence="1">
    <name type="scientific">uncultured Caudovirales phage</name>
    <dbReference type="NCBI Taxonomy" id="2100421"/>
    <lineage>
        <taxon>Viruses</taxon>
        <taxon>Duplodnaviria</taxon>
        <taxon>Heunggongvirae</taxon>
        <taxon>Uroviricota</taxon>
        <taxon>Caudoviricetes</taxon>
        <taxon>Peduoviridae</taxon>
        <taxon>Maltschvirus</taxon>
        <taxon>Maltschvirus maltsch</taxon>
    </lineage>
</organism>
<protein>
    <submittedName>
        <fullName evidence="1">Uncharacterized protein</fullName>
    </submittedName>
</protein>
<sequence length="108" mass="12352">MKKIILTLSLIISMPLIQADIPRMKAIPRKDLYVAEFGIFYVINNQFYQGSSLLFFGDQYYVSGEVFETPDDFQRYLDILLSYECTACGSSLDPAGFCTNYICNFAKK</sequence>
<reference evidence="1" key="1">
    <citation type="submission" date="2020-04" db="EMBL/GenBank/DDBJ databases">
        <authorList>
            <person name="Chiriac C."/>
            <person name="Salcher M."/>
            <person name="Ghai R."/>
            <person name="Kavagutti S V."/>
        </authorList>
    </citation>
    <scope>NUCLEOTIDE SEQUENCE</scope>
</reference>
<evidence type="ECO:0000313" key="1">
    <source>
        <dbReference type="EMBL" id="CAB4126596.1"/>
    </source>
</evidence>